<name>A0ABQ4NZM3_SHECO</name>
<organism evidence="1 2">
    <name type="scientific">Shewanella colwelliana</name>
    <name type="common">Alteromonas colwelliana</name>
    <dbReference type="NCBI Taxonomy" id="23"/>
    <lineage>
        <taxon>Bacteria</taxon>
        <taxon>Pseudomonadati</taxon>
        <taxon>Pseudomonadota</taxon>
        <taxon>Gammaproteobacteria</taxon>
        <taxon>Alteromonadales</taxon>
        <taxon>Shewanellaceae</taxon>
        <taxon>Shewanella</taxon>
    </lineage>
</organism>
<evidence type="ECO:0000313" key="2">
    <source>
        <dbReference type="Proteomes" id="UP000773469"/>
    </source>
</evidence>
<reference evidence="1 2" key="1">
    <citation type="submission" date="2021-05" db="EMBL/GenBank/DDBJ databases">
        <title>Molecular characterization for Shewanella algae harboring chromosomal blaOXA-55-like strains isolated from clinical and environment sample.</title>
        <authorList>
            <person name="Ohama Y."/>
            <person name="Aoki K."/>
            <person name="Harada S."/>
            <person name="Moriya K."/>
            <person name="Ishii Y."/>
            <person name="Tateda K."/>
        </authorList>
    </citation>
    <scope>NUCLEOTIDE SEQUENCE [LARGE SCALE GENOMIC DNA]</scope>
    <source>
        <strain evidence="1 2">MBTL60-118</strain>
    </source>
</reference>
<evidence type="ECO:0000313" key="1">
    <source>
        <dbReference type="EMBL" id="GIU40570.1"/>
    </source>
</evidence>
<proteinExistence type="predicted"/>
<dbReference type="Proteomes" id="UP000773469">
    <property type="component" value="Unassembled WGS sequence"/>
</dbReference>
<gene>
    <name evidence="1" type="ORF">TUM3794_18740</name>
</gene>
<keyword evidence="2" id="KW-1185">Reference proteome</keyword>
<protein>
    <submittedName>
        <fullName evidence="1">Uncharacterized protein</fullName>
    </submittedName>
</protein>
<sequence>MNGAYAADPNWMVGNWIPNDKDVLSKLLIEKHEDGIRLEAWRECAKGICYLGRVQGVQSSKIISANFTNTFIHAKFSTPKDTISLAMEDRRKSATLNVEISVVNTDATTNKTATYTFRKEEEIGQPPCACVFDKNRMYNPDKIVWHGEDWECAVYKDDGHCEKVRKIHPSTTK</sequence>
<accession>A0ABQ4NZM3</accession>
<comment type="caution">
    <text evidence="1">The sequence shown here is derived from an EMBL/GenBank/DDBJ whole genome shotgun (WGS) entry which is preliminary data.</text>
</comment>
<dbReference type="EMBL" id="BPEU01000012">
    <property type="protein sequence ID" value="GIU40570.1"/>
    <property type="molecule type" value="Genomic_DNA"/>
</dbReference>